<protein>
    <submittedName>
        <fullName evidence="1">Uncharacterized protein</fullName>
    </submittedName>
</protein>
<name>A0A8D8WHG7_9HEMI</name>
<reference evidence="1" key="1">
    <citation type="submission" date="2021-05" db="EMBL/GenBank/DDBJ databases">
        <authorList>
            <person name="Alioto T."/>
            <person name="Alioto T."/>
            <person name="Gomez Garrido J."/>
        </authorList>
    </citation>
    <scope>NUCLEOTIDE SEQUENCE</scope>
</reference>
<dbReference type="AlphaFoldDB" id="A0A8D8WHG7"/>
<accession>A0A8D8WHG7</accession>
<sequence>MWSGNDFNNGVPVVRLLMLFFVPMAKRRLCTSISSSIELSITCLVFSLIMSTILSRSGLVSSSVRVPSKYFIPISDLYHSMPPSILSSNVSSSTLSVRFLSFLIFSALRPSFRSVCSTKWSARYFLQ</sequence>
<evidence type="ECO:0000313" key="1">
    <source>
        <dbReference type="EMBL" id="CAG6658370.1"/>
    </source>
</evidence>
<dbReference type="EMBL" id="HBUF01190976">
    <property type="protein sequence ID" value="CAG6658370.1"/>
    <property type="molecule type" value="Transcribed_RNA"/>
</dbReference>
<organism evidence="1">
    <name type="scientific">Cacopsylla melanoneura</name>
    <dbReference type="NCBI Taxonomy" id="428564"/>
    <lineage>
        <taxon>Eukaryota</taxon>
        <taxon>Metazoa</taxon>
        <taxon>Ecdysozoa</taxon>
        <taxon>Arthropoda</taxon>
        <taxon>Hexapoda</taxon>
        <taxon>Insecta</taxon>
        <taxon>Pterygota</taxon>
        <taxon>Neoptera</taxon>
        <taxon>Paraneoptera</taxon>
        <taxon>Hemiptera</taxon>
        <taxon>Sternorrhyncha</taxon>
        <taxon>Psylloidea</taxon>
        <taxon>Psyllidae</taxon>
        <taxon>Psyllinae</taxon>
        <taxon>Cacopsylla</taxon>
    </lineage>
</organism>
<proteinExistence type="predicted"/>